<dbReference type="EMBL" id="JASPKY010000025">
    <property type="protein sequence ID" value="KAK9751772.1"/>
    <property type="molecule type" value="Genomic_DNA"/>
</dbReference>
<comment type="caution">
    <text evidence="1">The sequence shown here is derived from an EMBL/GenBank/DDBJ whole genome shotgun (WGS) entry which is preliminary data.</text>
</comment>
<evidence type="ECO:0000313" key="1">
    <source>
        <dbReference type="EMBL" id="KAK9751772.1"/>
    </source>
</evidence>
<protein>
    <submittedName>
        <fullName evidence="1">Uncharacterized protein</fullName>
    </submittedName>
</protein>
<sequence>MDEPKRVKLDMYPTLPLGIFQYMIGCVATSTNSTTHAKTVFKIFCPVKCIIKNVTPVCCIKQLIATRCRWIVVYEFSGDTLTASDTIYMFGTSGIICDGV</sequence>
<reference evidence="1 2" key="1">
    <citation type="journal article" date="2024" name="BMC Genomics">
        <title>De novo assembly and annotation of Popillia japonica's genome with initial clues to its potential as an invasive pest.</title>
        <authorList>
            <person name="Cucini C."/>
            <person name="Boschi S."/>
            <person name="Funari R."/>
            <person name="Cardaioli E."/>
            <person name="Iannotti N."/>
            <person name="Marturano G."/>
            <person name="Paoli F."/>
            <person name="Bruttini M."/>
            <person name="Carapelli A."/>
            <person name="Frati F."/>
            <person name="Nardi F."/>
        </authorList>
    </citation>
    <scope>NUCLEOTIDE SEQUENCE [LARGE SCALE GENOMIC DNA]</scope>
    <source>
        <strain evidence="1">DMR45628</strain>
    </source>
</reference>
<proteinExistence type="predicted"/>
<organism evidence="1 2">
    <name type="scientific">Popillia japonica</name>
    <name type="common">Japanese beetle</name>
    <dbReference type="NCBI Taxonomy" id="7064"/>
    <lineage>
        <taxon>Eukaryota</taxon>
        <taxon>Metazoa</taxon>
        <taxon>Ecdysozoa</taxon>
        <taxon>Arthropoda</taxon>
        <taxon>Hexapoda</taxon>
        <taxon>Insecta</taxon>
        <taxon>Pterygota</taxon>
        <taxon>Neoptera</taxon>
        <taxon>Endopterygota</taxon>
        <taxon>Coleoptera</taxon>
        <taxon>Polyphaga</taxon>
        <taxon>Scarabaeiformia</taxon>
        <taxon>Scarabaeidae</taxon>
        <taxon>Rutelinae</taxon>
        <taxon>Popillia</taxon>
    </lineage>
</organism>
<dbReference type="AlphaFoldDB" id="A0AAW1MX82"/>
<accession>A0AAW1MX82</accession>
<gene>
    <name evidence="1" type="ORF">QE152_g4758</name>
</gene>
<evidence type="ECO:0000313" key="2">
    <source>
        <dbReference type="Proteomes" id="UP001458880"/>
    </source>
</evidence>
<keyword evidence="2" id="KW-1185">Reference proteome</keyword>
<name>A0AAW1MX82_POPJA</name>
<dbReference type="Proteomes" id="UP001458880">
    <property type="component" value="Unassembled WGS sequence"/>
</dbReference>